<name>V5F7D3_PHOLE</name>
<evidence type="ECO:0000313" key="1">
    <source>
        <dbReference type="EMBL" id="GAD29562.1"/>
    </source>
</evidence>
<sequence>MAEHSADTTTVYWYSSRQNQPERLGERVYTEKQGYYQSDYQWQSGKLRTLLQRGTKRVDGQLVPFSLQLRFDSQGLAIFQRYKEADHVLPVTMSEIATLKQRSDLLRQRIARLDRKQQHFVQGYWQQQQLMSCTTHQPLRVSEPALLASSAPNGYWAAIGKESQGRLTVQQVLSQIHGHSCLHAPKLIELAD</sequence>
<dbReference type="Proteomes" id="UP000030675">
    <property type="component" value="Unassembled WGS sequence"/>
</dbReference>
<reference evidence="2" key="1">
    <citation type="submission" date="2012-12" db="EMBL/GenBank/DDBJ databases">
        <title>Genome Sequence of Photobacterium leiognathi lrivu.4.1.</title>
        <authorList>
            <person name="Urbanczyk H."/>
            <person name="Ogura Y."/>
            <person name="Hayashi T."/>
            <person name="Dunlap P.V."/>
        </authorList>
    </citation>
    <scope>NUCLEOTIDE SEQUENCE [LARGE SCALE GENOMIC DNA]</scope>
    <source>
        <strain evidence="2">lrivu.4.1</strain>
    </source>
</reference>
<dbReference type="PIRSF" id="PIRSF028160">
    <property type="entry name" value="UCP028160"/>
    <property type="match status" value="1"/>
</dbReference>
<protein>
    <submittedName>
        <fullName evidence="1">Uncharacterized protein</fullName>
    </submittedName>
</protein>
<dbReference type="RefSeq" id="WP_023932123.1">
    <property type="nucleotide sequence ID" value="NZ_DF196811.1"/>
</dbReference>
<organism evidence="1 2">
    <name type="scientific">Photobacterium leiognathi lrivu.4.1</name>
    <dbReference type="NCBI Taxonomy" id="1248232"/>
    <lineage>
        <taxon>Bacteria</taxon>
        <taxon>Pseudomonadati</taxon>
        <taxon>Pseudomonadota</taxon>
        <taxon>Gammaproteobacteria</taxon>
        <taxon>Vibrionales</taxon>
        <taxon>Vibrionaceae</taxon>
        <taxon>Photobacterium</taxon>
    </lineage>
</organism>
<dbReference type="EMBL" id="DF196811">
    <property type="protein sequence ID" value="GAD29562.1"/>
    <property type="molecule type" value="Genomic_DNA"/>
</dbReference>
<dbReference type="eggNOG" id="ENOG502Z82N">
    <property type="taxonomic scope" value="Bacteria"/>
</dbReference>
<dbReference type="InterPro" id="IPR010858">
    <property type="entry name" value="DUF1481"/>
</dbReference>
<dbReference type="Pfam" id="PF07356">
    <property type="entry name" value="DUF1481"/>
    <property type="match status" value="1"/>
</dbReference>
<dbReference type="InterPro" id="IPR016872">
    <property type="entry name" value="UCP028160"/>
</dbReference>
<accession>V5F7D3</accession>
<dbReference type="HOGENOM" id="CLU_1189512_0_0_6"/>
<dbReference type="AlphaFoldDB" id="V5F7D3"/>
<evidence type="ECO:0000313" key="2">
    <source>
        <dbReference type="Proteomes" id="UP000030675"/>
    </source>
</evidence>
<proteinExistence type="predicted"/>
<gene>
    <name evidence="1" type="ORF">PLEI_1213</name>
</gene>